<dbReference type="SUPFAM" id="SSF52540">
    <property type="entry name" value="P-loop containing nucleoside triphosphate hydrolases"/>
    <property type="match status" value="1"/>
</dbReference>
<keyword evidence="10" id="KW-0505">Motor protein</keyword>
<dbReference type="Proteomes" id="UP000815325">
    <property type="component" value="Unassembled WGS sequence"/>
</dbReference>
<keyword evidence="4" id="KW-0217">Developmental protein</keyword>
<keyword evidence="8" id="KW-0243">Dynein</keyword>
<evidence type="ECO:0000256" key="10">
    <source>
        <dbReference type="ARBA" id="ARBA00023175"/>
    </source>
</evidence>
<dbReference type="InterPro" id="IPR040045">
    <property type="entry name" value="DYNC2LI1"/>
</dbReference>
<evidence type="ECO:0000256" key="5">
    <source>
        <dbReference type="ARBA" id="ARBA00022490"/>
    </source>
</evidence>
<gene>
    <name evidence="14" type="ORF">DUNSADRAFT_677</name>
</gene>
<keyword evidence="9" id="KW-0969">Cilium</keyword>
<dbReference type="InterPro" id="IPR027417">
    <property type="entry name" value="P-loop_NTPase"/>
</dbReference>
<keyword evidence="12" id="KW-0966">Cell projection</keyword>
<dbReference type="PANTHER" id="PTHR13236:SF0">
    <property type="entry name" value="CYTOPLASMIC DYNEIN 2 LIGHT INTERMEDIATE CHAIN 1"/>
    <property type="match status" value="1"/>
</dbReference>
<evidence type="ECO:0000256" key="1">
    <source>
        <dbReference type="ARBA" id="ARBA00004120"/>
    </source>
</evidence>
<evidence type="ECO:0000256" key="7">
    <source>
        <dbReference type="ARBA" id="ARBA00022794"/>
    </source>
</evidence>
<keyword evidence="11" id="KW-0206">Cytoskeleton</keyword>
<comment type="subcellular location">
    <subcellularLocation>
        <location evidence="1">Cytoplasm</location>
        <location evidence="1">Cytoskeleton</location>
        <location evidence="1">Cilium basal body</location>
    </subcellularLocation>
</comment>
<keyword evidence="7" id="KW-0970">Cilium biogenesis/degradation</keyword>
<reference evidence="14" key="1">
    <citation type="submission" date="2017-08" db="EMBL/GenBank/DDBJ databases">
        <authorList>
            <person name="Polle J.E."/>
            <person name="Barry K."/>
            <person name="Cushman J."/>
            <person name="Schmutz J."/>
            <person name="Tran D."/>
            <person name="Hathwaick L.T."/>
            <person name="Yim W.C."/>
            <person name="Jenkins J."/>
            <person name="Mckie-Krisberg Z.M."/>
            <person name="Prochnik S."/>
            <person name="Lindquist E."/>
            <person name="Dockter R.B."/>
            <person name="Adam C."/>
            <person name="Molina H."/>
            <person name="Bunkerborg J."/>
            <person name="Jin E."/>
            <person name="Buchheim M."/>
            <person name="Magnuson J."/>
        </authorList>
    </citation>
    <scope>NUCLEOTIDE SEQUENCE</scope>
    <source>
        <strain evidence="14">CCAP 19/18</strain>
    </source>
</reference>
<protein>
    <recommendedName>
        <fullName evidence="3">Cytoplasmic dynein 2 light intermediate chain 1</fullName>
    </recommendedName>
</protein>
<keyword evidence="6" id="KW-0493">Microtubule</keyword>
<evidence type="ECO:0000256" key="9">
    <source>
        <dbReference type="ARBA" id="ARBA00023069"/>
    </source>
</evidence>
<comment type="similarity">
    <text evidence="2">Belongs to the dynein light intermediate chain family.</text>
</comment>
<comment type="caution">
    <text evidence="14">The sequence shown here is derived from an EMBL/GenBank/DDBJ whole genome shotgun (WGS) entry which is preliminary data.</text>
</comment>
<name>A0ABQ7FYK7_DUNSA</name>
<evidence type="ECO:0000256" key="13">
    <source>
        <dbReference type="SAM" id="MobiDB-lite"/>
    </source>
</evidence>
<keyword evidence="15" id="KW-1185">Reference proteome</keyword>
<proteinExistence type="inferred from homology"/>
<evidence type="ECO:0000256" key="3">
    <source>
        <dbReference type="ARBA" id="ARBA00018863"/>
    </source>
</evidence>
<dbReference type="EMBL" id="MU070505">
    <property type="protein sequence ID" value="KAF5827436.1"/>
    <property type="molecule type" value="Genomic_DNA"/>
</dbReference>
<evidence type="ECO:0000256" key="11">
    <source>
        <dbReference type="ARBA" id="ARBA00023212"/>
    </source>
</evidence>
<evidence type="ECO:0000313" key="14">
    <source>
        <dbReference type="EMBL" id="KAF5827436.1"/>
    </source>
</evidence>
<evidence type="ECO:0000256" key="4">
    <source>
        <dbReference type="ARBA" id="ARBA00022473"/>
    </source>
</evidence>
<accession>A0ABQ7FYK7</accession>
<sequence length="404" mass="44573">MASIKTPGSIFAKLIEANNNGKKQEGASRGDGFCYFLGGRSSGKSTLLNRFLYPTRVEVPKPSEGLEYTYARKPSNYDHEKKDLAHIWEVGGSQEFAEDFAQGEAGFLNPKQVTTSVVVIVVDLSDPSSVLPTLLGWLDRIKAKLAATFGKFEKKGLAFPEQLRQRAKAKLYSHNEDKDIVSHSGVPIVIAATKYDTFHGSDSEVKKVMARMLRYVAHSNGAFLTYLGNLHTPETASRALSLESRLMENFSRLMNQLIFTGLEKRPSCKLEPHFDHAGPIMVPAGADRFKDIGRPRSVVDSNLMAGQLEWQELYEKFFPPKAGAAGKAAKLVIDKQYAEPEVDLMRQRKQQELEAFLRDTEAAKELAKKRLAAMRQGSGHQAATANGDAKKKPPSGSSKSKKPG</sequence>
<feature type="region of interest" description="Disordered" evidence="13">
    <location>
        <begin position="370"/>
        <end position="404"/>
    </location>
</feature>
<evidence type="ECO:0000256" key="2">
    <source>
        <dbReference type="ARBA" id="ARBA00006831"/>
    </source>
</evidence>
<evidence type="ECO:0000256" key="12">
    <source>
        <dbReference type="ARBA" id="ARBA00023273"/>
    </source>
</evidence>
<keyword evidence="5" id="KW-0963">Cytoplasm</keyword>
<organism evidence="14 15">
    <name type="scientific">Dunaliella salina</name>
    <name type="common">Green alga</name>
    <name type="synonym">Protococcus salinus</name>
    <dbReference type="NCBI Taxonomy" id="3046"/>
    <lineage>
        <taxon>Eukaryota</taxon>
        <taxon>Viridiplantae</taxon>
        <taxon>Chlorophyta</taxon>
        <taxon>core chlorophytes</taxon>
        <taxon>Chlorophyceae</taxon>
        <taxon>CS clade</taxon>
        <taxon>Chlamydomonadales</taxon>
        <taxon>Dunaliellaceae</taxon>
        <taxon>Dunaliella</taxon>
    </lineage>
</organism>
<evidence type="ECO:0000313" key="15">
    <source>
        <dbReference type="Proteomes" id="UP000815325"/>
    </source>
</evidence>
<dbReference type="Gene3D" id="3.40.50.300">
    <property type="entry name" value="P-loop containing nucleotide triphosphate hydrolases"/>
    <property type="match status" value="1"/>
</dbReference>
<evidence type="ECO:0000256" key="8">
    <source>
        <dbReference type="ARBA" id="ARBA00023017"/>
    </source>
</evidence>
<dbReference type="PANTHER" id="PTHR13236">
    <property type="entry name" value="DYNEIN 2 LIGHT INTERMEDIATE CHAIN, ISOFORM 2"/>
    <property type="match status" value="1"/>
</dbReference>
<evidence type="ECO:0000256" key="6">
    <source>
        <dbReference type="ARBA" id="ARBA00022701"/>
    </source>
</evidence>